<dbReference type="EMBL" id="LAZR01037880">
    <property type="protein sequence ID" value="KKL21024.1"/>
    <property type="molecule type" value="Genomic_DNA"/>
</dbReference>
<gene>
    <name evidence="1" type="ORF">LCGC14_2449610</name>
</gene>
<dbReference type="AlphaFoldDB" id="A0A0F9BGJ7"/>
<sequence length="20" mass="2344">MADNYEMKYTGVVKSISEDY</sequence>
<accession>A0A0F9BGJ7</accession>
<proteinExistence type="predicted"/>
<organism evidence="1">
    <name type="scientific">marine sediment metagenome</name>
    <dbReference type="NCBI Taxonomy" id="412755"/>
    <lineage>
        <taxon>unclassified sequences</taxon>
        <taxon>metagenomes</taxon>
        <taxon>ecological metagenomes</taxon>
    </lineage>
</organism>
<feature type="non-terminal residue" evidence="1">
    <location>
        <position position="20"/>
    </location>
</feature>
<name>A0A0F9BGJ7_9ZZZZ</name>
<protein>
    <submittedName>
        <fullName evidence="1">Uncharacterized protein</fullName>
    </submittedName>
</protein>
<reference evidence="1" key="1">
    <citation type="journal article" date="2015" name="Nature">
        <title>Complex archaea that bridge the gap between prokaryotes and eukaryotes.</title>
        <authorList>
            <person name="Spang A."/>
            <person name="Saw J.H."/>
            <person name="Jorgensen S.L."/>
            <person name="Zaremba-Niedzwiedzka K."/>
            <person name="Martijn J."/>
            <person name="Lind A.E."/>
            <person name="van Eijk R."/>
            <person name="Schleper C."/>
            <person name="Guy L."/>
            <person name="Ettema T.J."/>
        </authorList>
    </citation>
    <scope>NUCLEOTIDE SEQUENCE</scope>
</reference>
<comment type="caution">
    <text evidence="1">The sequence shown here is derived from an EMBL/GenBank/DDBJ whole genome shotgun (WGS) entry which is preliminary data.</text>
</comment>
<evidence type="ECO:0000313" key="1">
    <source>
        <dbReference type="EMBL" id="KKL21024.1"/>
    </source>
</evidence>